<organism evidence="1 2">
    <name type="scientific">Dufourea novaeangliae</name>
    <name type="common">Sweat bee</name>
    <dbReference type="NCBI Taxonomy" id="178035"/>
    <lineage>
        <taxon>Eukaryota</taxon>
        <taxon>Metazoa</taxon>
        <taxon>Ecdysozoa</taxon>
        <taxon>Arthropoda</taxon>
        <taxon>Hexapoda</taxon>
        <taxon>Insecta</taxon>
        <taxon>Pterygota</taxon>
        <taxon>Neoptera</taxon>
        <taxon>Endopterygota</taxon>
        <taxon>Hymenoptera</taxon>
        <taxon>Apocrita</taxon>
        <taxon>Aculeata</taxon>
        <taxon>Apoidea</taxon>
        <taxon>Anthophila</taxon>
        <taxon>Halictidae</taxon>
        <taxon>Rophitinae</taxon>
        <taxon>Dufourea</taxon>
    </lineage>
</organism>
<proteinExistence type="predicted"/>
<evidence type="ECO:0000313" key="1">
    <source>
        <dbReference type="EMBL" id="KZC14016.1"/>
    </source>
</evidence>
<evidence type="ECO:0000313" key="2">
    <source>
        <dbReference type="Proteomes" id="UP000076502"/>
    </source>
</evidence>
<name>A0A154PQ32_DUFNO</name>
<keyword evidence="2" id="KW-1185">Reference proteome</keyword>
<accession>A0A154PQ32</accession>
<dbReference type="EMBL" id="KQ435031">
    <property type="protein sequence ID" value="KZC14016.1"/>
    <property type="molecule type" value="Genomic_DNA"/>
</dbReference>
<reference evidence="1 2" key="1">
    <citation type="submission" date="2015-07" db="EMBL/GenBank/DDBJ databases">
        <title>The genome of Dufourea novaeangliae.</title>
        <authorList>
            <person name="Pan H."/>
            <person name="Kapheim K."/>
        </authorList>
    </citation>
    <scope>NUCLEOTIDE SEQUENCE [LARGE SCALE GENOMIC DNA]</scope>
    <source>
        <strain evidence="1">0120121106</strain>
        <tissue evidence="1">Whole body</tissue>
    </source>
</reference>
<sequence>MAPLNRLQGVMCNLGYYHIKDDVHFDPSKVYSSIKQRSGSKAPTYKNDASLLSNVNRLQQFYTK</sequence>
<dbReference type="AlphaFoldDB" id="A0A154PQ32"/>
<protein>
    <submittedName>
        <fullName evidence="1">Uncharacterized protein</fullName>
    </submittedName>
</protein>
<gene>
    <name evidence="1" type="ORF">WN55_06222</name>
</gene>
<dbReference type="Proteomes" id="UP000076502">
    <property type="component" value="Unassembled WGS sequence"/>
</dbReference>